<protein>
    <submittedName>
        <fullName evidence="2">Uncharacterized protein</fullName>
    </submittedName>
</protein>
<dbReference type="EMBL" id="VLLA01000037">
    <property type="protein sequence ID" value="TWI60173.1"/>
    <property type="molecule type" value="Genomic_DNA"/>
</dbReference>
<organism evidence="2 3">
    <name type="scientific">Bradyrhizobium huanghuaihaiense</name>
    <dbReference type="NCBI Taxonomy" id="990078"/>
    <lineage>
        <taxon>Bacteria</taxon>
        <taxon>Pseudomonadati</taxon>
        <taxon>Pseudomonadota</taxon>
        <taxon>Alphaproteobacteria</taxon>
        <taxon>Hyphomicrobiales</taxon>
        <taxon>Nitrobacteraceae</taxon>
        <taxon>Bradyrhizobium</taxon>
    </lineage>
</organism>
<sequence>MNVIGPTYQRGNWVAVKRPMLRDRANCPQRGKRDTSNESCNQPDRD</sequence>
<evidence type="ECO:0000313" key="2">
    <source>
        <dbReference type="EMBL" id="TWI60173.1"/>
    </source>
</evidence>
<dbReference type="AlphaFoldDB" id="A0A562QU73"/>
<proteinExistence type="predicted"/>
<name>A0A562QU73_9BRAD</name>
<feature type="compositionally biased region" description="Basic and acidic residues" evidence="1">
    <location>
        <begin position="24"/>
        <end position="36"/>
    </location>
</feature>
<accession>A0A562QU73</accession>
<evidence type="ECO:0000256" key="1">
    <source>
        <dbReference type="SAM" id="MobiDB-lite"/>
    </source>
</evidence>
<evidence type="ECO:0000313" key="3">
    <source>
        <dbReference type="Proteomes" id="UP000316291"/>
    </source>
</evidence>
<gene>
    <name evidence="2" type="ORF">IQ16_07876</name>
</gene>
<feature type="region of interest" description="Disordered" evidence="1">
    <location>
        <begin position="24"/>
        <end position="46"/>
    </location>
</feature>
<reference evidence="2 3" key="1">
    <citation type="journal article" date="2015" name="Stand. Genomic Sci.">
        <title>Genomic Encyclopedia of Bacterial and Archaeal Type Strains, Phase III: the genomes of soil and plant-associated and newly described type strains.</title>
        <authorList>
            <person name="Whitman W.B."/>
            <person name="Woyke T."/>
            <person name="Klenk H.P."/>
            <person name="Zhou Y."/>
            <person name="Lilburn T.G."/>
            <person name="Beck B.J."/>
            <person name="De Vos P."/>
            <person name="Vandamme P."/>
            <person name="Eisen J.A."/>
            <person name="Garrity G."/>
            <person name="Hugenholtz P."/>
            <person name="Kyrpides N.C."/>
        </authorList>
    </citation>
    <scope>NUCLEOTIDE SEQUENCE [LARGE SCALE GENOMIC DNA]</scope>
    <source>
        <strain evidence="2 3">CGMCC 1.10948</strain>
    </source>
</reference>
<comment type="caution">
    <text evidence="2">The sequence shown here is derived from an EMBL/GenBank/DDBJ whole genome shotgun (WGS) entry which is preliminary data.</text>
</comment>
<feature type="compositionally biased region" description="Polar residues" evidence="1">
    <location>
        <begin position="37"/>
        <end position="46"/>
    </location>
</feature>
<dbReference type="Proteomes" id="UP000316291">
    <property type="component" value="Unassembled WGS sequence"/>
</dbReference>
<keyword evidence="3" id="KW-1185">Reference proteome</keyword>